<feature type="domain" description="SWIM-type" evidence="4">
    <location>
        <begin position="70"/>
        <end position="108"/>
    </location>
</feature>
<dbReference type="InterPro" id="IPR007527">
    <property type="entry name" value="Znf_SWIM"/>
</dbReference>
<accession>H3ZDW4</accession>
<dbReference type="PANTHER" id="PTHR10799">
    <property type="entry name" value="SNF2/RAD54 HELICASE FAMILY"/>
    <property type="match status" value="1"/>
</dbReference>
<keyword evidence="8" id="KW-1185">Reference proteome</keyword>
<dbReference type="InterPro" id="IPR000330">
    <property type="entry name" value="SNF2_N"/>
</dbReference>
<dbReference type="InterPro" id="IPR027417">
    <property type="entry name" value="P-loop_NTPase"/>
</dbReference>
<evidence type="ECO:0000256" key="1">
    <source>
        <dbReference type="ARBA" id="ARBA00022801"/>
    </source>
</evidence>
<dbReference type="STRING" id="1129374.AJE_07730"/>
<dbReference type="AlphaFoldDB" id="H3ZDW4"/>
<organism evidence="7 8">
    <name type="scientific">Alishewanella jeotgali KCTC 22429</name>
    <dbReference type="NCBI Taxonomy" id="1129374"/>
    <lineage>
        <taxon>Bacteria</taxon>
        <taxon>Pseudomonadati</taxon>
        <taxon>Pseudomonadota</taxon>
        <taxon>Gammaproteobacteria</taxon>
        <taxon>Alteromonadales</taxon>
        <taxon>Alteromonadaceae</taxon>
        <taxon>Alishewanella</taxon>
    </lineage>
</organism>
<keyword evidence="7" id="KW-0723">Serine/threonine-protein kinase</keyword>
<evidence type="ECO:0000313" key="8">
    <source>
        <dbReference type="Proteomes" id="UP000012046"/>
    </source>
</evidence>
<dbReference type="Pfam" id="PF00271">
    <property type="entry name" value="Helicase_C"/>
    <property type="match status" value="1"/>
</dbReference>
<dbReference type="PATRIC" id="fig|1129374.4.peg.1545"/>
<dbReference type="InterPro" id="IPR001650">
    <property type="entry name" value="Helicase_C-like"/>
</dbReference>
<proteinExistence type="predicted"/>
<dbReference type="PROSITE" id="PS51194">
    <property type="entry name" value="HELICASE_CTER"/>
    <property type="match status" value="1"/>
</dbReference>
<dbReference type="GO" id="GO:0008270">
    <property type="term" value="F:zinc ion binding"/>
    <property type="evidence" value="ECO:0007669"/>
    <property type="project" value="UniProtKB-KW"/>
</dbReference>
<name>H3ZDW4_9ALTE</name>
<dbReference type="Gene3D" id="3.40.50.10810">
    <property type="entry name" value="Tandem AAA-ATPase domain"/>
    <property type="match status" value="1"/>
</dbReference>
<evidence type="ECO:0000259" key="4">
    <source>
        <dbReference type="PROSITE" id="PS50966"/>
    </source>
</evidence>
<evidence type="ECO:0000313" key="7">
    <source>
        <dbReference type="EMBL" id="EHR41141.1"/>
    </source>
</evidence>
<dbReference type="EMBL" id="AHTH01000020">
    <property type="protein sequence ID" value="EHR41141.1"/>
    <property type="molecule type" value="Genomic_DNA"/>
</dbReference>
<dbReference type="InterPro" id="IPR038718">
    <property type="entry name" value="SNF2-like_sf"/>
</dbReference>
<keyword evidence="3" id="KW-0862">Zinc</keyword>
<dbReference type="CDD" id="cd18793">
    <property type="entry name" value="SF2_C_SNF"/>
    <property type="match status" value="1"/>
</dbReference>
<keyword evidence="3" id="KW-0863">Zinc-finger</keyword>
<keyword evidence="2" id="KW-0347">Helicase</keyword>
<dbReference type="GO" id="GO:0005524">
    <property type="term" value="F:ATP binding"/>
    <property type="evidence" value="ECO:0007669"/>
    <property type="project" value="InterPro"/>
</dbReference>
<dbReference type="Gene3D" id="3.40.50.300">
    <property type="entry name" value="P-loop containing nucleotide triphosphate hydrolases"/>
    <property type="match status" value="1"/>
</dbReference>
<dbReference type="PROSITE" id="PS50966">
    <property type="entry name" value="ZF_SWIM"/>
    <property type="match status" value="1"/>
</dbReference>
<dbReference type="InterPro" id="IPR049730">
    <property type="entry name" value="SNF2/RAD54-like_C"/>
</dbReference>
<dbReference type="CDD" id="cd18012">
    <property type="entry name" value="DEXQc_arch_SWI2_SNF2"/>
    <property type="match status" value="1"/>
</dbReference>
<keyword evidence="7" id="KW-0418">Kinase</keyword>
<sequence length="1077" mass="121152">MCNAEKNVSEQDPVDTNFPLSDAKLLQWFDPATVHRARAYLQAGKVLKLEYNDDLSQISAQVWGAGFAPYRQKISLREQQGQWQLEDSCSCPVGGRCKHVLAVLLRLKRDYAQQQLRIKQMPLLQLDNWFAEVARVREPDAASSEESILYLLSYGQSGLQLYPRRVKVLKKGGYSKGQPLGKYDLVAPQPPSWLAEEDYRLLTLFRSHNQQDQHLLEGRWGYELLQAFLATGRCYFGEARQPLSWQEARPLQLSWQASTGGQRLQCQIAEDEANQPIFTEPPCFINTDHYELGPLDTALTGRELKLLSKMPLIPPAQLTQRLGQLQKLFPAVTLPLPEGAAASQLDVAPVPVLALQMRVQQPKMPARPVAILAFDYGAHRLPLNLQQRQTEIVTAAQSIFVLRQRGVEVTALEQLLALGLVSCELPAPANTLSAFSIGEGPDNPELWQPLLEALPELRQQGWRIEQDSDFNLQILDAKPYLQVSDGKQSGFELAIQVDVSGQQVPLLPLISQYLRHYGLPTAGETIWLSLPQGKLAIPMALIQPLIDTIVELLNLQKSPLTLELPDYKAAILPPPGAAEIQYLNANRLQRLNEQLHNFQGISEVPLPTGLQATLRSYQQQGLNWLVFLRHFGLGGILADDMGLGKTLQTLSFLLHEKQQGRLTQPALIVCPTSLLGNWQNEAARFTPALRVLQIYGAKRRPLFEQLAEFDVLVTSYPLLVRDLPLYRQRAFSVVVLDEAQHIKNAGSQAAQSVRALKRDFSLALSGTPLENHLGELKSLFDFVLPGLLGTEAHFTQVYRKPIEKHADTERAQALKQKVAPFMLRRTKRQVAAELPEKTEIVQLLELEADQRNLYESIRLIMETKVRELFLRKGVAASQIEFLDALLKLRQACCDARLVPIEQAQLVRHNAKLSWLRENLPEMIEEGRRVLLFSQFASMLHLIEQELQFLGISYSKLTGQTKNRQQQIDAFQQGETEVFLISLKAGGTGLNLTAADTVIHYDPWWNPAAENQATDRAHRIGQDKAVFVYKLIARNTVEEKVQQLQQYKQGLADQLLSSGKGQLWQGNAEDLLALFMAD</sequence>
<protein>
    <submittedName>
        <fullName evidence="7">Non-specific serine/threonine protein kinase</fullName>
    </submittedName>
</protein>
<dbReference type="eggNOG" id="COG0553">
    <property type="taxonomic scope" value="Bacteria"/>
</dbReference>
<comment type="caution">
    <text evidence="7">The sequence shown here is derived from an EMBL/GenBank/DDBJ whole genome shotgun (WGS) entry which is preliminary data.</text>
</comment>
<keyword evidence="1" id="KW-0378">Hydrolase</keyword>
<feature type="domain" description="Helicase ATP-binding" evidence="5">
    <location>
        <begin position="626"/>
        <end position="786"/>
    </location>
</feature>
<dbReference type="Proteomes" id="UP000012046">
    <property type="component" value="Unassembled WGS sequence"/>
</dbReference>
<dbReference type="SUPFAM" id="SSF52540">
    <property type="entry name" value="P-loop containing nucleoside triphosphate hydrolases"/>
    <property type="match status" value="2"/>
</dbReference>
<evidence type="ECO:0000256" key="3">
    <source>
        <dbReference type="PROSITE-ProRule" id="PRU00325"/>
    </source>
</evidence>
<evidence type="ECO:0000259" key="6">
    <source>
        <dbReference type="PROSITE" id="PS51194"/>
    </source>
</evidence>
<evidence type="ECO:0000259" key="5">
    <source>
        <dbReference type="PROSITE" id="PS51192"/>
    </source>
</evidence>
<dbReference type="Pfam" id="PF00176">
    <property type="entry name" value="SNF2-rel_dom"/>
    <property type="match status" value="1"/>
</dbReference>
<dbReference type="GO" id="GO:0016787">
    <property type="term" value="F:hydrolase activity"/>
    <property type="evidence" value="ECO:0007669"/>
    <property type="project" value="UniProtKB-KW"/>
</dbReference>
<evidence type="ECO:0000256" key="2">
    <source>
        <dbReference type="ARBA" id="ARBA00022806"/>
    </source>
</evidence>
<dbReference type="InterPro" id="IPR014001">
    <property type="entry name" value="Helicase_ATP-bd"/>
</dbReference>
<dbReference type="Pfam" id="PF04434">
    <property type="entry name" value="SWIM"/>
    <property type="match status" value="1"/>
</dbReference>
<feature type="domain" description="Helicase C-terminal" evidence="6">
    <location>
        <begin position="914"/>
        <end position="1071"/>
    </location>
</feature>
<dbReference type="GO" id="GO:0004386">
    <property type="term" value="F:helicase activity"/>
    <property type="evidence" value="ECO:0007669"/>
    <property type="project" value="UniProtKB-KW"/>
</dbReference>
<keyword evidence="7" id="KW-0808">Transferase</keyword>
<keyword evidence="3" id="KW-0479">Metal-binding</keyword>
<gene>
    <name evidence="7" type="ORF">AJE_07730</name>
</gene>
<dbReference type="SMART" id="SM00487">
    <property type="entry name" value="DEXDc"/>
    <property type="match status" value="1"/>
</dbReference>
<dbReference type="PROSITE" id="PS51192">
    <property type="entry name" value="HELICASE_ATP_BIND_1"/>
    <property type="match status" value="1"/>
</dbReference>
<dbReference type="GO" id="GO:0004674">
    <property type="term" value="F:protein serine/threonine kinase activity"/>
    <property type="evidence" value="ECO:0007669"/>
    <property type="project" value="UniProtKB-KW"/>
</dbReference>
<dbReference type="eggNOG" id="COG4715">
    <property type="taxonomic scope" value="Bacteria"/>
</dbReference>
<reference evidence="7 8" key="1">
    <citation type="journal article" date="2012" name="J. Bacteriol.">
        <title>Genome Sequence of Extracellular-Protease-Producing Alishewanella jeotgali Isolated from Traditional Korean Fermented Seafood.</title>
        <authorList>
            <person name="Jung J."/>
            <person name="Chun J."/>
            <person name="Park W."/>
        </authorList>
    </citation>
    <scope>NUCLEOTIDE SEQUENCE [LARGE SCALE GENOMIC DNA]</scope>
    <source>
        <strain evidence="7 8">KCTC 22429</strain>
    </source>
</reference>
<dbReference type="SMART" id="SM00490">
    <property type="entry name" value="HELICc"/>
    <property type="match status" value="1"/>
</dbReference>
<keyword evidence="2" id="KW-0547">Nucleotide-binding</keyword>
<keyword evidence="2" id="KW-0067">ATP-binding</keyword>